<keyword evidence="2" id="KW-1185">Reference proteome</keyword>
<reference evidence="1" key="1">
    <citation type="submission" date="2017-08" db="EMBL/GenBank/DDBJ databases">
        <authorList>
            <person name="Polle J.E."/>
            <person name="Barry K."/>
            <person name="Cushman J."/>
            <person name="Schmutz J."/>
            <person name="Tran D."/>
            <person name="Hathwaick L.T."/>
            <person name="Yim W.C."/>
            <person name="Jenkins J."/>
            <person name="Mckie-Krisberg Z.M."/>
            <person name="Prochnik S."/>
            <person name="Lindquist E."/>
            <person name="Dockter R.B."/>
            <person name="Adam C."/>
            <person name="Molina H."/>
            <person name="Bunkerborg J."/>
            <person name="Jin E."/>
            <person name="Buchheim M."/>
            <person name="Magnuson J."/>
        </authorList>
    </citation>
    <scope>NUCLEOTIDE SEQUENCE</scope>
    <source>
        <strain evidence="1">CCAP 19/18</strain>
    </source>
</reference>
<name>A0ABQ7G7C1_DUNSA</name>
<gene>
    <name evidence="1" type="ORF">DUNSADRAFT_14506</name>
</gene>
<accession>A0ABQ7G7C1</accession>
<proteinExistence type="predicted"/>
<comment type="caution">
    <text evidence="1">The sequence shown here is derived from an EMBL/GenBank/DDBJ whole genome shotgun (WGS) entry which is preliminary data.</text>
</comment>
<organism evidence="1 2">
    <name type="scientific">Dunaliella salina</name>
    <name type="common">Green alga</name>
    <name type="synonym">Protococcus salinus</name>
    <dbReference type="NCBI Taxonomy" id="3046"/>
    <lineage>
        <taxon>Eukaryota</taxon>
        <taxon>Viridiplantae</taxon>
        <taxon>Chlorophyta</taxon>
        <taxon>core chlorophytes</taxon>
        <taxon>Chlorophyceae</taxon>
        <taxon>CS clade</taxon>
        <taxon>Chlamydomonadales</taxon>
        <taxon>Dunaliellaceae</taxon>
        <taxon>Dunaliella</taxon>
    </lineage>
</organism>
<dbReference type="Proteomes" id="UP000815325">
    <property type="component" value="Unassembled WGS sequence"/>
</dbReference>
<dbReference type="EMBL" id="MU070035">
    <property type="protein sequence ID" value="KAF5830503.1"/>
    <property type="molecule type" value="Genomic_DNA"/>
</dbReference>
<evidence type="ECO:0000313" key="1">
    <source>
        <dbReference type="EMBL" id="KAF5830503.1"/>
    </source>
</evidence>
<evidence type="ECO:0000313" key="2">
    <source>
        <dbReference type="Proteomes" id="UP000815325"/>
    </source>
</evidence>
<sequence length="163" mass="17656">MDADLIVTLHTGDDRSPVAQMEWSTEDQPQRCLKYDWPQGRGGHSCCLVRNQVLLLLGYTGYTNKVYLPEVLTFEVRLPSPPKPVSPATTVGLAIPQAAQPEPLVTPALHHPAPVGPYVGVLMCHQLGRLGLQCAFVTPALHHPAPVGPYVGVLMCHQLGRLG</sequence>
<evidence type="ECO:0008006" key="3">
    <source>
        <dbReference type="Google" id="ProtNLM"/>
    </source>
</evidence>
<protein>
    <recommendedName>
        <fullName evidence="3">Encoded protein</fullName>
    </recommendedName>
</protein>